<comment type="caution">
    <text evidence="2">The sequence shown here is derived from an EMBL/GenBank/DDBJ whole genome shotgun (WGS) entry which is preliminary data.</text>
</comment>
<dbReference type="Proteomes" id="UP000013988">
    <property type="component" value="Unassembled WGS sequence"/>
</dbReference>
<keyword evidence="1" id="KW-0812">Transmembrane</keyword>
<proteinExistence type="predicted"/>
<feature type="transmembrane region" description="Helical" evidence="1">
    <location>
        <begin position="16"/>
        <end position="36"/>
    </location>
</feature>
<protein>
    <submittedName>
        <fullName evidence="2">Uncharacterized protein</fullName>
    </submittedName>
</protein>
<gene>
    <name evidence="2" type="ORF">A500_09083</name>
</gene>
<organism evidence="2 3">
    <name type="scientific">Clostridium sartagoforme AAU1</name>
    <dbReference type="NCBI Taxonomy" id="1202534"/>
    <lineage>
        <taxon>Bacteria</taxon>
        <taxon>Bacillati</taxon>
        <taxon>Bacillota</taxon>
        <taxon>Clostridia</taxon>
        <taxon>Eubacteriales</taxon>
        <taxon>Clostridiaceae</taxon>
        <taxon>Clostridium</taxon>
    </lineage>
</organism>
<reference evidence="2 3" key="1">
    <citation type="submission" date="2013-03" db="EMBL/GenBank/DDBJ databases">
        <title>Whole genome shotgun sequencing of Clostridium sartagoforme AAU1.</title>
        <authorList>
            <person name="Joshi C.G."/>
            <person name="Duggirala S.M."/>
            <person name="Nathani N.M."/>
            <person name="Bhatt V.D."/>
            <person name="Patel A.K."/>
            <person name="Pandya P.R."/>
            <person name="KaPatel J.A."/>
        </authorList>
    </citation>
    <scope>NUCLEOTIDE SEQUENCE [LARGE SCALE GENOMIC DNA]</scope>
    <source>
        <strain evidence="2 3">AAU1</strain>
    </source>
</reference>
<keyword evidence="1" id="KW-0472">Membrane</keyword>
<keyword evidence="1" id="KW-1133">Transmembrane helix</keyword>
<dbReference type="EMBL" id="ASRV01000103">
    <property type="protein sequence ID" value="EOR26129.1"/>
    <property type="molecule type" value="Genomic_DNA"/>
</dbReference>
<dbReference type="PATRIC" id="fig|1202534.3.peg.1814"/>
<keyword evidence="3" id="KW-1185">Reference proteome</keyword>
<accession>R9C9T7</accession>
<evidence type="ECO:0000256" key="1">
    <source>
        <dbReference type="SAM" id="Phobius"/>
    </source>
</evidence>
<evidence type="ECO:0000313" key="2">
    <source>
        <dbReference type="EMBL" id="EOR26129.1"/>
    </source>
</evidence>
<evidence type="ECO:0000313" key="3">
    <source>
        <dbReference type="Proteomes" id="UP000013988"/>
    </source>
</evidence>
<dbReference type="AlphaFoldDB" id="R9C9T7"/>
<name>R9C9T7_9CLOT</name>
<sequence length="65" mass="7939">MNFKYFLTDGAFIEEYFIILMNFLLLSPLILINMLYGNSQYKIKIYFKRIFILYYTSSSYLFYKG</sequence>